<dbReference type="GO" id="GO:0005085">
    <property type="term" value="F:guanyl-nucleotide exchange factor activity"/>
    <property type="evidence" value="ECO:0007669"/>
    <property type="project" value="TreeGrafter"/>
</dbReference>
<evidence type="ECO:0000313" key="6">
    <source>
        <dbReference type="EMBL" id="SLM38617.1"/>
    </source>
</evidence>
<evidence type="ECO:0000256" key="2">
    <source>
        <dbReference type="ARBA" id="ARBA00022737"/>
    </source>
</evidence>
<name>A0A1W5D656_9LECA</name>
<feature type="repeat" description="RCC1" evidence="3">
    <location>
        <begin position="422"/>
        <end position="478"/>
    </location>
</feature>
<dbReference type="Proteomes" id="UP000192927">
    <property type="component" value="Unassembled WGS sequence"/>
</dbReference>
<sequence length="607" mass="62920">MAPKKAANASKAKAPASKALAPGRVKKNTAAPKATSTAKAAPKRKTSSSEPAARKTTTVAPKGASKASSSTNKKVATAAAKPAAHKASASSKTAVAPKASASSKTAAAPVAKPTANESKKRKTAVTDEAADETENAAPPTKKARVAAPKAPVAAPKAPKAPKVAKKGPVINEAPKQRLHVYVFGEGSSGELGLGTAKNAIDVKRPRLNPHLTADTVGVVQIATGGMHVAALTYDNKILTWGVNDQGALGRDTTWEGGLKDMDANDTDSDAGSDSGLNPKESTPTAIPSDSFPTGTVFVEVAAGDSTTFALTDEGLVYGWGTFRSNEGILGFTVDTHVQTTPALVSGVKKIKHLVCGANHVLALTQKGAVYAWGAGQQNQLGRRVVERTRMNGLVPREFGLPKNKITYVKCGAYHSFAIDTKGQVWTWGLNNYGETGITEGAGEDKAVVLAPTVVKSLQGKELVNIDGGAHHSVAVTKDGECLVWGRIDGFQSGIKISSLPKEDIVFDERDHPRILKKPTPVPGIKATFAAAGSDHCICIAEDGKAWSWGFSANYQTGLGTDDDVEVATMIDNTAVKTKVLNWAGAGGQYSILTALAGEEGEALTNGL</sequence>
<dbReference type="Pfam" id="PF25390">
    <property type="entry name" value="WD40_RLD"/>
    <property type="match status" value="1"/>
</dbReference>
<feature type="compositionally biased region" description="Low complexity" evidence="4">
    <location>
        <begin position="64"/>
        <end position="115"/>
    </location>
</feature>
<keyword evidence="7" id="KW-1185">Reference proteome</keyword>
<evidence type="ECO:0000256" key="1">
    <source>
        <dbReference type="ARBA" id="ARBA00022658"/>
    </source>
</evidence>
<dbReference type="InterPro" id="IPR051553">
    <property type="entry name" value="Ran_GTPase-activating"/>
</dbReference>
<dbReference type="AlphaFoldDB" id="A0A1W5D656"/>
<keyword evidence="1" id="KW-0344">Guanine-nucleotide releasing factor</keyword>
<dbReference type="InterPro" id="IPR058923">
    <property type="entry name" value="RCC1-like_dom"/>
</dbReference>
<feature type="region of interest" description="Disordered" evidence="4">
    <location>
        <begin position="1"/>
        <end position="165"/>
    </location>
</feature>
<evidence type="ECO:0000313" key="7">
    <source>
        <dbReference type="Proteomes" id="UP000192927"/>
    </source>
</evidence>
<dbReference type="InterPro" id="IPR009091">
    <property type="entry name" value="RCC1/BLIP-II"/>
</dbReference>
<dbReference type="PANTHER" id="PTHR45982:SF1">
    <property type="entry name" value="REGULATOR OF CHROMOSOME CONDENSATION"/>
    <property type="match status" value="1"/>
</dbReference>
<keyword evidence="2" id="KW-0677">Repeat</keyword>
<evidence type="ECO:0000256" key="3">
    <source>
        <dbReference type="PROSITE-ProRule" id="PRU00235"/>
    </source>
</evidence>
<dbReference type="PANTHER" id="PTHR45982">
    <property type="entry name" value="REGULATOR OF CHROMOSOME CONDENSATION"/>
    <property type="match status" value="1"/>
</dbReference>
<feature type="region of interest" description="Disordered" evidence="4">
    <location>
        <begin position="253"/>
        <end position="288"/>
    </location>
</feature>
<evidence type="ECO:0000259" key="5">
    <source>
        <dbReference type="Pfam" id="PF25390"/>
    </source>
</evidence>
<dbReference type="EMBL" id="FWEW01002601">
    <property type="protein sequence ID" value="SLM38617.1"/>
    <property type="molecule type" value="Genomic_DNA"/>
</dbReference>
<feature type="compositionally biased region" description="Low complexity" evidence="4">
    <location>
        <begin position="1"/>
        <end position="40"/>
    </location>
</feature>
<dbReference type="Gene3D" id="2.130.10.30">
    <property type="entry name" value="Regulator of chromosome condensation 1/beta-lactamase-inhibitor protein II"/>
    <property type="match status" value="1"/>
</dbReference>
<dbReference type="PROSITE" id="PS50012">
    <property type="entry name" value="RCC1_3"/>
    <property type="match status" value="5"/>
</dbReference>
<feature type="domain" description="RCC1-like" evidence="5">
    <location>
        <begin position="179"/>
        <end position="591"/>
    </location>
</feature>
<dbReference type="PRINTS" id="PR00633">
    <property type="entry name" value="RCCNDNSATION"/>
</dbReference>
<dbReference type="GO" id="GO:0005737">
    <property type="term" value="C:cytoplasm"/>
    <property type="evidence" value="ECO:0007669"/>
    <property type="project" value="TreeGrafter"/>
</dbReference>
<feature type="compositionally biased region" description="Polar residues" evidence="4">
    <location>
        <begin position="271"/>
        <end position="288"/>
    </location>
</feature>
<dbReference type="PROSITE" id="PS00625">
    <property type="entry name" value="RCC1_1"/>
    <property type="match status" value="1"/>
</dbReference>
<feature type="repeat" description="RCC1" evidence="3">
    <location>
        <begin position="178"/>
        <end position="234"/>
    </location>
</feature>
<dbReference type="SUPFAM" id="SSF50985">
    <property type="entry name" value="RCC1/BLIP-II"/>
    <property type="match status" value="1"/>
</dbReference>
<dbReference type="InterPro" id="IPR000408">
    <property type="entry name" value="Reg_chr_condens"/>
</dbReference>
<feature type="repeat" description="RCC1" evidence="3">
    <location>
        <begin position="367"/>
        <end position="421"/>
    </location>
</feature>
<accession>A0A1W5D656</accession>
<reference evidence="7" key="1">
    <citation type="submission" date="2017-03" db="EMBL/GenBank/DDBJ databases">
        <authorList>
            <person name="Sharma R."/>
            <person name="Thines M."/>
        </authorList>
    </citation>
    <scope>NUCLEOTIDE SEQUENCE [LARGE SCALE GENOMIC DNA]</scope>
</reference>
<feature type="repeat" description="RCC1" evidence="3">
    <location>
        <begin position="235"/>
        <end position="313"/>
    </location>
</feature>
<evidence type="ECO:0000256" key="4">
    <source>
        <dbReference type="SAM" id="MobiDB-lite"/>
    </source>
</evidence>
<proteinExistence type="predicted"/>
<protein>
    <submittedName>
        <fullName evidence="6">Regulator of chromosome condensation, RCC1</fullName>
    </submittedName>
</protein>
<feature type="compositionally biased region" description="Low complexity" evidence="4">
    <location>
        <begin position="135"/>
        <end position="165"/>
    </location>
</feature>
<organism evidence="6 7">
    <name type="scientific">Lasallia pustulata</name>
    <dbReference type="NCBI Taxonomy" id="136370"/>
    <lineage>
        <taxon>Eukaryota</taxon>
        <taxon>Fungi</taxon>
        <taxon>Dikarya</taxon>
        <taxon>Ascomycota</taxon>
        <taxon>Pezizomycotina</taxon>
        <taxon>Lecanoromycetes</taxon>
        <taxon>OSLEUM clade</taxon>
        <taxon>Umbilicariomycetidae</taxon>
        <taxon>Umbilicariales</taxon>
        <taxon>Umbilicariaceae</taxon>
        <taxon>Lasallia</taxon>
    </lineage>
</organism>
<feature type="repeat" description="RCC1" evidence="3">
    <location>
        <begin position="314"/>
        <end position="366"/>
    </location>
</feature>